<proteinExistence type="predicted"/>
<protein>
    <submittedName>
        <fullName evidence="2">Uncharacterized protein</fullName>
    </submittedName>
</protein>
<name>A0A7S6VUR6_9GAMM</name>
<feature type="chain" id="PRO_5032781860" evidence="1">
    <location>
        <begin position="19"/>
        <end position="211"/>
    </location>
</feature>
<accession>A0A7S6VUR6</accession>
<evidence type="ECO:0000313" key="2">
    <source>
        <dbReference type="EMBL" id="QOW45282.1"/>
    </source>
</evidence>
<sequence>MKNYILSCILFICSATQADSNHTFAALPYSSQINHECTQDDSEVFEPKTYHLNVGKVTLKTYSCHIEKAHHSQYYSSYGLKLDSGKQFFLNDQAVDAIGYVGITAQQVDASTVVFDNMYERGGDLVLLWFTDAQHLYSAKIPYMTSDEGSVTVTAQGQNIILQKKIYLGDDQKGLAKYKNIGQSIVIKKENNKGLVYQSGNMKSFQYDAFK</sequence>
<dbReference type="RefSeq" id="WP_180046027.1">
    <property type="nucleotide sequence ID" value="NZ_CP048659.1"/>
</dbReference>
<dbReference type="Proteomes" id="UP000593966">
    <property type="component" value="Chromosome"/>
</dbReference>
<evidence type="ECO:0000256" key="1">
    <source>
        <dbReference type="SAM" id="SignalP"/>
    </source>
</evidence>
<dbReference type="AlphaFoldDB" id="A0A7S6VUR6"/>
<feature type="signal peptide" evidence="1">
    <location>
        <begin position="1"/>
        <end position="18"/>
    </location>
</feature>
<keyword evidence="3" id="KW-1185">Reference proteome</keyword>
<keyword evidence="1" id="KW-0732">Signal</keyword>
<gene>
    <name evidence="2" type="ORF">G0028_04890</name>
</gene>
<reference evidence="2 3" key="1">
    <citation type="submission" date="2020-02" db="EMBL/GenBank/DDBJ databases">
        <title>Tigecycline-resistant Acinetobacter species from pigs and migratory birds.</title>
        <authorList>
            <person name="Chen C."/>
            <person name="Sun J."/>
            <person name="Liao X.-P."/>
            <person name="Liu Y.-H."/>
        </authorList>
    </citation>
    <scope>NUCLEOTIDE SEQUENCE [LARGE SCALE GENOMIC DNA]</scope>
    <source>
        <strain evidence="2 3">YH12207_T</strain>
    </source>
</reference>
<organism evidence="2 3">
    <name type="scientific">Acinetobacter piscicola</name>
    <dbReference type="NCBI Taxonomy" id="2006115"/>
    <lineage>
        <taxon>Bacteria</taxon>
        <taxon>Pseudomonadati</taxon>
        <taxon>Pseudomonadota</taxon>
        <taxon>Gammaproteobacteria</taxon>
        <taxon>Moraxellales</taxon>
        <taxon>Moraxellaceae</taxon>
        <taxon>Acinetobacter</taxon>
    </lineage>
</organism>
<dbReference type="EMBL" id="CP048659">
    <property type="protein sequence ID" value="QOW45282.1"/>
    <property type="molecule type" value="Genomic_DNA"/>
</dbReference>
<evidence type="ECO:0000313" key="3">
    <source>
        <dbReference type="Proteomes" id="UP000593966"/>
    </source>
</evidence>